<comment type="similarity">
    <text evidence="3 4">Belongs to the glutamine synthetase family.</text>
</comment>
<protein>
    <submittedName>
        <fullName evidence="6">Glutamine synthetase</fullName>
    </submittedName>
</protein>
<dbReference type="PROSITE" id="PS51987">
    <property type="entry name" value="GS_CATALYTIC"/>
    <property type="match status" value="1"/>
</dbReference>
<organism evidence="6 7">
    <name type="scientific">Xanthobacter autotrophicus</name>
    <dbReference type="NCBI Taxonomy" id="280"/>
    <lineage>
        <taxon>Bacteria</taxon>
        <taxon>Pseudomonadati</taxon>
        <taxon>Pseudomonadota</taxon>
        <taxon>Alphaproteobacteria</taxon>
        <taxon>Hyphomicrobiales</taxon>
        <taxon>Xanthobacteraceae</taxon>
        <taxon>Xanthobacter</taxon>
    </lineage>
</organism>
<keyword evidence="2" id="KW-0436">Ligase</keyword>
<dbReference type="Gene3D" id="3.30.590.10">
    <property type="entry name" value="Glutamine synthetase/guanido kinase, catalytic domain"/>
    <property type="match status" value="1"/>
</dbReference>
<dbReference type="GO" id="GO:0006542">
    <property type="term" value="P:glutamine biosynthetic process"/>
    <property type="evidence" value="ECO:0007669"/>
    <property type="project" value="InterPro"/>
</dbReference>
<reference evidence="6 7" key="1">
    <citation type="submission" date="2019-05" db="EMBL/GenBank/DDBJ databases">
        <authorList>
            <person name="Zhou X."/>
        </authorList>
    </citation>
    <scope>NUCLEOTIDE SEQUENCE [LARGE SCALE GENOMIC DNA]</scope>
    <source>
        <strain evidence="6 7">DSM 432</strain>
    </source>
</reference>
<dbReference type="GO" id="GO:0006598">
    <property type="term" value="P:polyamine catabolic process"/>
    <property type="evidence" value="ECO:0007669"/>
    <property type="project" value="TreeGrafter"/>
</dbReference>
<dbReference type="InterPro" id="IPR008146">
    <property type="entry name" value="Gln_synth_cat_dom"/>
</dbReference>
<dbReference type="SUPFAM" id="SSF54368">
    <property type="entry name" value="Glutamine synthetase, N-terminal domain"/>
    <property type="match status" value="1"/>
</dbReference>
<comment type="cofactor">
    <cofactor evidence="1">
        <name>Mg(2+)</name>
        <dbReference type="ChEBI" id="CHEBI:18420"/>
    </cofactor>
</comment>
<dbReference type="PANTHER" id="PTHR43785">
    <property type="entry name" value="GAMMA-GLUTAMYLPUTRESCINE SYNTHETASE"/>
    <property type="match status" value="1"/>
</dbReference>
<evidence type="ECO:0000259" key="5">
    <source>
        <dbReference type="PROSITE" id="PS51987"/>
    </source>
</evidence>
<dbReference type="Pfam" id="PF00120">
    <property type="entry name" value="Gln-synt_C"/>
    <property type="match status" value="1"/>
</dbReference>
<proteinExistence type="inferred from homology"/>
<evidence type="ECO:0000256" key="2">
    <source>
        <dbReference type="ARBA" id="ARBA00022598"/>
    </source>
</evidence>
<feature type="domain" description="GS catalytic" evidence="5">
    <location>
        <begin position="122"/>
        <end position="459"/>
    </location>
</feature>
<dbReference type="SUPFAM" id="SSF55931">
    <property type="entry name" value="Glutamine synthetase/guanido kinase"/>
    <property type="match status" value="1"/>
</dbReference>
<dbReference type="RefSeq" id="WP_138398194.1">
    <property type="nucleotide sequence ID" value="NZ_JBAFVI010000015.1"/>
</dbReference>
<accession>A0A6C1KXD4</accession>
<name>A0A6C1KXD4_XANAU</name>
<dbReference type="SMART" id="SM01230">
    <property type="entry name" value="Gln-synt_C"/>
    <property type="match status" value="1"/>
</dbReference>
<evidence type="ECO:0000313" key="7">
    <source>
        <dbReference type="Proteomes" id="UP000305131"/>
    </source>
</evidence>
<comment type="caution">
    <text evidence="6">The sequence shown here is derived from an EMBL/GenBank/DDBJ whole genome shotgun (WGS) entry which is preliminary data.</text>
</comment>
<dbReference type="PANTHER" id="PTHR43785:SF12">
    <property type="entry name" value="TYPE-1 GLUTAMINE SYNTHETASE 2"/>
    <property type="match status" value="1"/>
</dbReference>
<dbReference type="GO" id="GO:0004356">
    <property type="term" value="F:glutamine synthetase activity"/>
    <property type="evidence" value="ECO:0007669"/>
    <property type="project" value="InterPro"/>
</dbReference>
<dbReference type="EMBL" id="VAUP01000010">
    <property type="protein sequence ID" value="TLX44343.1"/>
    <property type="molecule type" value="Genomic_DNA"/>
</dbReference>
<dbReference type="GeneID" id="95772586"/>
<evidence type="ECO:0000256" key="4">
    <source>
        <dbReference type="RuleBase" id="RU000384"/>
    </source>
</evidence>
<dbReference type="InterPro" id="IPR014746">
    <property type="entry name" value="Gln_synth/guanido_kin_cat_dom"/>
</dbReference>
<dbReference type="Proteomes" id="UP000305131">
    <property type="component" value="Unassembled WGS sequence"/>
</dbReference>
<dbReference type="InterPro" id="IPR036651">
    <property type="entry name" value="Gln_synt_N_sf"/>
</dbReference>
<evidence type="ECO:0000313" key="6">
    <source>
        <dbReference type="EMBL" id="TLX44343.1"/>
    </source>
</evidence>
<evidence type="ECO:0000256" key="1">
    <source>
        <dbReference type="ARBA" id="ARBA00001946"/>
    </source>
</evidence>
<gene>
    <name evidence="6" type="ORF">FBQ73_03835</name>
</gene>
<evidence type="ECO:0000256" key="3">
    <source>
        <dbReference type="PROSITE-ProRule" id="PRU01331"/>
    </source>
</evidence>
<sequence length="459" mass="49194">MGTASPSGSDLDEAKAFLARHPDLKAIDIILTDYHGIGRGKTIRRHELEALYSTGRGMPASLFGQDVAGDDVEESGLILTDGGGDQVCWPIPGTLGLMPATGRGQVLVSMYGADGTPLAVEPRHALGRQVARARAAGFEPMGALELEFYLVDRERDAGGRYQPARYALTGRRSLATNTMSVDELDEMSPLFDAIYAGAAELGVPLESLISEYAPGQYELTIRYRDLTRAADDVIIAKRLIRATARRFGMEACFMAKPFGDRSGSGMHLHLSLAGEGGANLFADLPSGELSPLMLHAIGGIRATIADTMLVLAPFLNSWRRFASVVYSPVSDTWGVENRTVAVRVPSGSAKGRHFEHRVAGVDANPYLVAAVTLAGALDGIAQRRDPGPPAVGNSYAGARAAHLPRSWLDAIDCFAQSAFAKEALGTDLHHSFAAIKRAEWLRLALDVSDAEWELYGFTV</sequence>
<dbReference type="AlphaFoldDB" id="A0A6C1KXD4"/>
<dbReference type="OrthoDB" id="9807095at2"/>